<accession>A0A177WZE1</accession>
<gene>
    <name evidence="2" type="ORF">BDEG_28222</name>
</gene>
<proteinExistence type="predicted"/>
<feature type="region of interest" description="Disordered" evidence="1">
    <location>
        <begin position="255"/>
        <end position="291"/>
    </location>
</feature>
<evidence type="ECO:0000256" key="1">
    <source>
        <dbReference type="SAM" id="MobiDB-lite"/>
    </source>
</evidence>
<name>A0A177WZE1_BATDL</name>
<dbReference type="VEuPathDB" id="FungiDB:BDEG_28222"/>
<evidence type="ECO:0000313" key="2">
    <source>
        <dbReference type="EMBL" id="OAJ45054.1"/>
    </source>
</evidence>
<protein>
    <recommendedName>
        <fullName evidence="4">BLOC-1-related complex subunit 5</fullName>
    </recommendedName>
</protein>
<reference evidence="2 3" key="1">
    <citation type="submission" date="2006-10" db="EMBL/GenBank/DDBJ databases">
        <title>The Genome Sequence of Batrachochytrium dendrobatidis JEL423.</title>
        <authorList>
            <consortium name="The Broad Institute Genome Sequencing Platform"/>
            <person name="Birren B."/>
            <person name="Lander E."/>
            <person name="Galagan J."/>
            <person name="Cuomo C."/>
            <person name="Devon K."/>
            <person name="Jaffe D."/>
            <person name="Butler J."/>
            <person name="Alvarez P."/>
            <person name="Gnerre S."/>
            <person name="Grabherr M."/>
            <person name="Kleber M."/>
            <person name="Mauceli E."/>
            <person name="Brockman W."/>
            <person name="Young S."/>
            <person name="LaButti K."/>
            <person name="Sykes S."/>
            <person name="DeCaprio D."/>
            <person name="Crawford M."/>
            <person name="Koehrsen M."/>
            <person name="Engels R."/>
            <person name="Montgomery P."/>
            <person name="Pearson M."/>
            <person name="Howarth C."/>
            <person name="Larson L."/>
            <person name="White J."/>
            <person name="O'Leary S."/>
            <person name="Kodira C."/>
            <person name="Zeng Q."/>
            <person name="Yandava C."/>
            <person name="Alvarado L."/>
            <person name="Longcore J."/>
            <person name="James T."/>
        </authorList>
    </citation>
    <scope>NUCLEOTIDE SEQUENCE [LARGE SCALE GENOMIC DNA]</scope>
    <source>
        <strain evidence="2 3">JEL423</strain>
    </source>
</reference>
<evidence type="ECO:0000313" key="3">
    <source>
        <dbReference type="Proteomes" id="UP000077115"/>
    </source>
</evidence>
<evidence type="ECO:0008006" key="4">
    <source>
        <dbReference type="Google" id="ProtNLM"/>
    </source>
</evidence>
<feature type="region of interest" description="Disordered" evidence="1">
    <location>
        <begin position="1"/>
        <end position="20"/>
    </location>
</feature>
<dbReference type="OrthoDB" id="10035640at2759"/>
<feature type="compositionally biased region" description="Polar residues" evidence="1">
    <location>
        <begin position="255"/>
        <end position="273"/>
    </location>
</feature>
<dbReference type="Proteomes" id="UP000077115">
    <property type="component" value="Unassembled WGS sequence"/>
</dbReference>
<sequence length="291" mass="32659">MSSGLNASGKDSSKDSIDDEIEGPYSDIMALSRVNTDMNLEQLAATPSKVDSTNSTDATGIINVVQATINTSDLDEEGRMIIDKLYQIPKFEPFLRSSLVQDQPFKWASLFGSLAARKHSGSIHPSLTISPEPFIKIAHAFQRHLCQSSSELCKDQMSVYLLTVYKQCQKRLENNILKLDQFSAMVANTIAQRYVHIRSAVDQFTQDRLVKSISALDPHLPPDLRLKSPKTSALFPTLSRMMQHRTRQEAERIQRQTQIYEVPTQPDTTSLDASVTEDDTTTKSTQHEELQ</sequence>
<dbReference type="STRING" id="403673.A0A177WZE1"/>
<dbReference type="EMBL" id="DS022314">
    <property type="protein sequence ID" value="OAJ45054.1"/>
    <property type="molecule type" value="Genomic_DNA"/>
</dbReference>
<dbReference type="AlphaFoldDB" id="A0A177WZE1"/>
<reference evidence="2 3" key="2">
    <citation type="submission" date="2016-05" db="EMBL/GenBank/DDBJ databases">
        <title>Lineage-specific infection strategies underlie the spectrum of fungal disease in amphibians.</title>
        <authorList>
            <person name="Cuomo C.A."/>
            <person name="Farrer R.A."/>
            <person name="James T."/>
            <person name="Longcore J."/>
            <person name="Birren B."/>
        </authorList>
    </citation>
    <scope>NUCLEOTIDE SEQUENCE [LARGE SCALE GENOMIC DNA]</scope>
    <source>
        <strain evidence="2 3">JEL423</strain>
    </source>
</reference>
<organism evidence="2 3">
    <name type="scientific">Batrachochytrium dendrobatidis (strain JEL423)</name>
    <dbReference type="NCBI Taxonomy" id="403673"/>
    <lineage>
        <taxon>Eukaryota</taxon>
        <taxon>Fungi</taxon>
        <taxon>Fungi incertae sedis</taxon>
        <taxon>Chytridiomycota</taxon>
        <taxon>Chytridiomycota incertae sedis</taxon>
        <taxon>Chytridiomycetes</taxon>
        <taxon>Rhizophydiales</taxon>
        <taxon>Rhizophydiales incertae sedis</taxon>
        <taxon>Batrachochytrium</taxon>
    </lineage>
</organism>